<comment type="similarity">
    <text evidence="3">Belongs to the type II topoisomerase GyrB family.</text>
</comment>
<dbReference type="Pfam" id="PF02518">
    <property type="entry name" value="HATPase_c"/>
    <property type="match status" value="1"/>
</dbReference>
<evidence type="ECO:0000256" key="8">
    <source>
        <dbReference type="ARBA" id="ARBA00022842"/>
    </source>
</evidence>
<evidence type="ECO:0000256" key="6">
    <source>
        <dbReference type="ARBA" id="ARBA00022741"/>
    </source>
</evidence>
<evidence type="ECO:0000256" key="7">
    <source>
        <dbReference type="ARBA" id="ARBA00022840"/>
    </source>
</evidence>
<dbReference type="InterPro" id="IPR013759">
    <property type="entry name" value="Topo_IIA_B_C"/>
</dbReference>
<dbReference type="InterPro" id="IPR003594">
    <property type="entry name" value="HATPase_dom"/>
</dbReference>
<dbReference type="SMART" id="SM00433">
    <property type="entry name" value="TOP2c"/>
    <property type="match status" value="1"/>
</dbReference>
<dbReference type="InterPro" id="IPR020568">
    <property type="entry name" value="Ribosomal_Su5_D2-typ_SF"/>
</dbReference>
<dbReference type="SUPFAM" id="SSF56719">
    <property type="entry name" value="Type II DNA topoisomerase"/>
    <property type="match status" value="1"/>
</dbReference>
<name>A0A059Y0G4_MYCBV</name>
<dbReference type="PATRIC" id="fig|1316930.3.peg.802"/>
<accession>A0A059Y0G4</accession>
<dbReference type="Gene3D" id="3.30.230.10">
    <property type="match status" value="1"/>
</dbReference>
<sequence length="655" mass="73518">MEELKNTNQDKKSENNSYNASSIRVLEGLEAVRVRPGMYIGTITDKGLHHLVWEIVDNSVDECMAGYANYIKITICKDGYIEIEDNGRGIPVAKHPQTGLSTVETVLTVLHAGGKFDSDAYKVSGGLHGVGASVVNALSSDLHVWVKREGHTYYAHFQNGGQTIQPLTIINDIELNETGTKIKFYPDFSILEKHPFSVEAITDHAKRIAYLTKGTRLVVVDEFNNTSEEFYYEGGLIDYVNELNEGQKLVHDSIIYAEGLYDSDKSGSKITVEVAMQYISTFQPRITTYTNNIVTIEGGTHEQGFFDALSRLINSYALKNNLIKNDSERLNKEDTSKGLVAIVSIKHPDPIFEGQTKGKLNNKDARTAVREILAPVLERYFNENPIDAREIINKCLQSRKSRLAAEAAAKAVQANMGNNSIASLPGKLANCTSKNAEICELYIVEGNSAGGSAKMGRDRNVQAILPLRGKVINAEKVSPERVLSNAEIISLITALGTGLNETFDINKLRYHKVIIMTDADVDGAHIRTLLLTFFYRYFRKLIEYGFIYIAQPPLYKIQQNKYITYAYNDSQKDSILQELNQDSKITIQRYKGLGEMDPEQLWETTMNPENRKMYQVQIDDAAKADWVFTTLMGDDVLPRREFIEKNAKFVQNIDI</sequence>
<dbReference type="SUPFAM" id="SSF54211">
    <property type="entry name" value="Ribosomal protein S5 domain 2-like"/>
    <property type="match status" value="1"/>
</dbReference>
<dbReference type="InterPro" id="IPR002288">
    <property type="entry name" value="DNA_gyrase_B_C"/>
</dbReference>
<dbReference type="Pfam" id="PF00204">
    <property type="entry name" value="DNA_gyraseB"/>
    <property type="match status" value="1"/>
</dbReference>
<keyword evidence="7" id="KW-0067">ATP-binding</keyword>
<feature type="domain" description="Toprim" evidence="12">
    <location>
        <begin position="439"/>
        <end position="553"/>
    </location>
</feature>
<proteinExistence type="inferred from homology"/>
<dbReference type="EMBL" id="CP005933">
    <property type="protein sequence ID" value="AIA34354.1"/>
    <property type="molecule type" value="Genomic_DNA"/>
</dbReference>
<comment type="catalytic activity">
    <reaction evidence="1">
        <text>ATP-dependent breakage, passage and rejoining of double-stranded DNA.</text>
        <dbReference type="EC" id="5.6.2.2"/>
    </reaction>
</comment>
<evidence type="ECO:0000256" key="5">
    <source>
        <dbReference type="ARBA" id="ARBA00022723"/>
    </source>
</evidence>
<keyword evidence="5" id="KW-0479">Metal-binding</keyword>
<dbReference type="Proteomes" id="UP000027182">
    <property type="component" value="Chromosome"/>
</dbReference>
<dbReference type="CDD" id="cd16928">
    <property type="entry name" value="HATPase_GyrB-like"/>
    <property type="match status" value="1"/>
</dbReference>
<dbReference type="PROSITE" id="PS50880">
    <property type="entry name" value="TOPRIM"/>
    <property type="match status" value="1"/>
</dbReference>
<keyword evidence="10" id="KW-0238">DNA-binding</keyword>
<keyword evidence="11" id="KW-0413">Isomerase</keyword>
<evidence type="ECO:0000259" key="12">
    <source>
        <dbReference type="PROSITE" id="PS50880"/>
    </source>
</evidence>
<dbReference type="PROSITE" id="PS00177">
    <property type="entry name" value="TOPOISOMERASE_II"/>
    <property type="match status" value="1"/>
</dbReference>
<evidence type="ECO:0000256" key="9">
    <source>
        <dbReference type="ARBA" id="ARBA00023029"/>
    </source>
</evidence>
<dbReference type="InterPro" id="IPR014721">
    <property type="entry name" value="Ribsml_uS5_D2-typ_fold_subgr"/>
</dbReference>
<dbReference type="GO" id="GO:0034335">
    <property type="term" value="F:DNA negative supercoiling activity"/>
    <property type="evidence" value="ECO:0007669"/>
    <property type="project" value="UniProtKB-ARBA"/>
</dbReference>
<dbReference type="PANTHER" id="PTHR45866">
    <property type="entry name" value="DNA GYRASE/TOPOISOMERASE SUBUNIT B"/>
    <property type="match status" value="1"/>
</dbReference>
<evidence type="ECO:0000256" key="2">
    <source>
        <dbReference type="ARBA" id="ARBA00001946"/>
    </source>
</evidence>
<dbReference type="FunFam" id="3.30.565.10:FF:000002">
    <property type="entry name" value="DNA gyrase subunit B"/>
    <property type="match status" value="1"/>
</dbReference>
<dbReference type="CDD" id="cd00822">
    <property type="entry name" value="TopoII_Trans_DNA_gyrase"/>
    <property type="match status" value="1"/>
</dbReference>
<dbReference type="AlphaFoldDB" id="A0A059Y0G4"/>
<evidence type="ECO:0000256" key="1">
    <source>
        <dbReference type="ARBA" id="ARBA00000185"/>
    </source>
</evidence>
<dbReference type="HOGENOM" id="CLU_006146_4_1_14"/>
<dbReference type="KEGG" id="mbq:K668_03920"/>
<dbReference type="CDD" id="cd03366">
    <property type="entry name" value="TOPRIM_TopoIIA_GyrB"/>
    <property type="match status" value="1"/>
</dbReference>
<gene>
    <name evidence="13" type="primary">gyrB</name>
    <name evidence="13" type="ORF">K668_03920</name>
</gene>
<dbReference type="InterPro" id="IPR034160">
    <property type="entry name" value="TOPRIM_GyrB"/>
</dbReference>
<dbReference type="InterPro" id="IPR013760">
    <property type="entry name" value="Topo_IIA-like_dom_sf"/>
</dbReference>
<keyword evidence="8" id="KW-0460">Magnesium</keyword>
<evidence type="ECO:0000256" key="10">
    <source>
        <dbReference type="ARBA" id="ARBA00023125"/>
    </source>
</evidence>
<keyword evidence="9" id="KW-0799">Topoisomerase</keyword>
<dbReference type="RefSeq" id="WP_013955084.1">
    <property type="nucleotide sequence ID" value="NZ_CP005933.1"/>
</dbReference>
<dbReference type="SMART" id="SM00387">
    <property type="entry name" value="HATPase_c"/>
    <property type="match status" value="1"/>
</dbReference>
<dbReference type="NCBIfam" id="NF004189">
    <property type="entry name" value="PRK05644.1"/>
    <property type="match status" value="1"/>
</dbReference>
<dbReference type="Pfam" id="PF01751">
    <property type="entry name" value="Toprim"/>
    <property type="match status" value="1"/>
</dbReference>
<dbReference type="InterPro" id="IPR018522">
    <property type="entry name" value="TopoIIA_CS"/>
</dbReference>
<evidence type="ECO:0000256" key="11">
    <source>
        <dbReference type="ARBA" id="ARBA00023235"/>
    </source>
</evidence>
<evidence type="ECO:0000313" key="14">
    <source>
        <dbReference type="Proteomes" id="UP000027182"/>
    </source>
</evidence>
<comment type="cofactor">
    <cofactor evidence="2">
        <name>Mg(2+)</name>
        <dbReference type="ChEBI" id="CHEBI:18420"/>
    </cofactor>
</comment>
<dbReference type="InterPro" id="IPR006171">
    <property type="entry name" value="TOPRIM_dom"/>
</dbReference>
<dbReference type="FunFam" id="3.40.50.670:FF:000002">
    <property type="entry name" value="DNA gyrase subunit B"/>
    <property type="match status" value="1"/>
</dbReference>
<dbReference type="EC" id="5.6.2.2" evidence="4"/>
<dbReference type="Gene3D" id="3.40.50.670">
    <property type="match status" value="1"/>
</dbReference>
<evidence type="ECO:0000313" key="13">
    <source>
        <dbReference type="EMBL" id="AIA34354.1"/>
    </source>
</evidence>
<dbReference type="GO" id="GO:0005524">
    <property type="term" value="F:ATP binding"/>
    <property type="evidence" value="ECO:0007669"/>
    <property type="project" value="UniProtKB-KW"/>
</dbReference>
<dbReference type="PRINTS" id="PR01159">
    <property type="entry name" value="DNAGYRASEB"/>
</dbReference>
<reference evidence="13 14" key="1">
    <citation type="submission" date="2013-04" db="EMBL/GenBank/DDBJ databases">
        <authorList>
            <person name="Lin L."/>
            <person name="Zeng Z."/>
            <person name="Xie J."/>
            <person name="Luo L."/>
            <person name="Yang Z."/>
            <person name="Liang W."/>
            <person name="Lin H."/>
            <person name="Dong C."/>
            <person name="Sun Y."/>
        </authorList>
    </citation>
    <scope>NUCLEOTIDE SEQUENCE [LARGE SCALE GENOMIC DNA]</scope>
    <source>
        <strain evidence="13 14">CQ-W70</strain>
    </source>
</reference>
<dbReference type="GO" id="GO:0003677">
    <property type="term" value="F:DNA binding"/>
    <property type="evidence" value="ECO:0007669"/>
    <property type="project" value="UniProtKB-KW"/>
</dbReference>
<dbReference type="InterPro" id="IPR036890">
    <property type="entry name" value="HATPase_C_sf"/>
</dbReference>
<dbReference type="GO" id="GO:0006265">
    <property type="term" value="P:DNA topological change"/>
    <property type="evidence" value="ECO:0007669"/>
    <property type="project" value="InterPro"/>
</dbReference>
<keyword evidence="6" id="KW-0547">Nucleotide-binding</keyword>
<dbReference type="Pfam" id="PF00986">
    <property type="entry name" value="DNA_gyraseB_C"/>
    <property type="match status" value="1"/>
</dbReference>
<dbReference type="SUPFAM" id="SSF55874">
    <property type="entry name" value="ATPase domain of HSP90 chaperone/DNA topoisomerase II/histidine kinase"/>
    <property type="match status" value="1"/>
</dbReference>
<dbReference type="PANTHER" id="PTHR45866:SF1">
    <property type="entry name" value="DNA GYRASE SUBUNIT B, MITOCHONDRIAL"/>
    <property type="match status" value="1"/>
</dbReference>
<dbReference type="PRINTS" id="PR00418">
    <property type="entry name" value="TPI2FAMILY"/>
</dbReference>
<dbReference type="InterPro" id="IPR000565">
    <property type="entry name" value="Topo_IIA_B"/>
</dbReference>
<dbReference type="Gene3D" id="3.30.565.10">
    <property type="entry name" value="Histidine kinase-like ATPase, C-terminal domain"/>
    <property type="match status" value="1"/>
</dbReference>
<evidence type="ECO:0000256" key="4">
    <source>
        <dbReference type="ARBA" id="ARBA00012895"/>
    </source>
</evidence>
<protein>
    <recommendedName>
        <fullName evidence="4">DNA topoisomerase (ATP-hydrolyzing)</fullName>
        <ecNumber evidence="4">5.6.2.2</ecNumber>
    </recommendedName>
</protein>
<dbReference type="InterPro" id="IPR001241">
    <property type="entry name" value="Topo_IIA"/>
</dbReference>
<dbReference type="GO" id="GO:0046872">
    <property type="term" value="F:metal ion binding"/>
    <property type="evidence" value="ECO:0007669"/>
    <property type="project" value="UniProtKB-KW"/>
</dbReference>
<evidence type="ECO:0000256" key="3">
    <source>
        <dbReference type="ARBA" id="ARBA00010708"/>
    </source>
</evidence>
<dbReference type="InterPro" id="IPR013506">
    <property type="entry name" value="Topo_IIA_bsu_dom2"/>
</dbReference>
<organism evidence="13 14">
    <name type="scientific">Mycoplasmopsis bovis CQ-W70</name>
    <dbReference type="NCBI Taxonomy" id="1316930"/>
    <lineage>
        <taxon>Bacteria</taxon>
        <taxon>Bacillati</taxon>
        <taxon>Mycoplasmatota</taxon>
        <taxon>Mycoplasmoidales</taxon>
        <taxon>Metamycoplasmataceae</taxon>
        <taxon>Mycoplasmopsis</taxon>
    </lineage>
</organism>